<sequence>MELMAIRKRVQLKTLPCGIPFSTKKASDICVPIRTLMNLFDKKFSINLGKLPTSLRRDSALRMEYLQSMSYAFSISKNTAIIYSLFKNVSWIALSSLTKQSIVE</sequence>
<name>A0AAV2S6I1_MEGNR</name>
<accession>A0AAV2S6I1</accession>
<protein>
    <submittedName>
        <fullName evidence="1">Uncharacterized protein</fullName>
    </submittedName>
</protein>
<evidence type="ECO:0000313" key="1">
    <source>
        <dbReference type="EMBL" id="CAL4168745.1"/>
    </source>
</evidence>
<proteinExistence type="predicted"/>
<gene>
    <name evidence="1" type="ORF">MNOR_LOCUS33741</name>
</gene>
<comment type="caution">
    <text evidence="1">The sequence shown here is derived from an EMBL/GenBank/DDBJ whole genome shotgun (WGS) entry which is preliminary data.</text>
</comment>
<organism evidence="1 2">
    <name type="scientific">Meganyctiphanes norvegica</name>
    <name type="common">Northern krill</name>
    <name type="synonym">Thysanopoda norvegica</name>
    <dbReference type="NCBI Taxonomy" id="48144"/>
    <lineage>
        <taxon>Eukaryota</taxon>
        <taxon>Metazoa</taxon>
        <taxon>Ecdysozoa</taxon>
        <taxon>Arthropoda</taxon>
        <taxon>Crustacea</taxon>
        <taxon>Multicrustacea</taxon>
        <taxon>Malacostraca</taxon>
        <taxon>Eumalacostraca</taxon>
        <taxon>Eucarida</taxon>
        <taxon>Euphausiacea</taxon>
        <taxon>Euphausiidae</taxon>
        <taxon>Meganyctiphanes</taxon>
    </lineage>
</organism>
<evidence type="ECO:0000313" key="2">
    <source>
        <dbReference type="Proteomes" id="UP001497623"/>
    </source>
</evidence>
<keyword evidence="2" id="KW-1185">Reference proteome</keyword>
<dbReference type="Proteomes" id="UP001497623">
    <property type="component" value="Unassembled WGS sequence"/>
</dbReference>
<reference evidence="1 2" key="1">
    <citation type="submission" date="2024-05" db="EMBL/GenBank/DDBJ databases">
        <authorList>
            <person name="Wallberg A."/>
        </authorList>
    </citation>
    <scope>NUCLEOTIDE SEQUENCE [LARGE SCALE GENOMIC DNA]</scope>
</reference>
<dbReference type="AlphaFoldDB" id="A0AAV2S6I1"/>
<dbReference type="EMBL" id="CAXKWB010049545">
    <property type="protein sequence ID" value="CAL4168745.1"/>
    <property type="molecule type" value="Genomic_DNA"/>
</dbReference>